<organism evidence="2 3">
    <name type="scientific">Colletotrichum chlorophyti</name>
    <dbReference type="NCBI Taxonomy" id="708187"/>
    <lineage>
        <taxon>Eukaryota</taxon>
        <taxon>Fungi</taxon>
        <taxon>Dikarya</taxon>
        <taxon>Ascomycota</taxon>
        <taxon>Pezizomycotina</taxon>
        <taxon>Sordariomycetes</taxon>
        <taxon>Hypocreomycetidae</taxon>
        <taxon>Glomerellales</taxon>
        <taxon>Glomerellaceae</taxon>
        <taxon>Colletotrichum</taxon>
    </lineage>
</organism>
<evidence type="ECO:0008006" key="4">
    <source>
        <dbReference type="Google" id="ProtNLM"/>
    </source>
</evidence>
<comment type="caution">
    <text evidence="2">The sequence shown here is derived from an EMBL/GenBank/DDBJ whole genome shotgun (WGS) entry which is preliminary data.</text>
</comment>
<dbReference type="EMBL" id="MPGH01000084">
    <property type="protein sequence ID" value="OLN88997.1"/>
    <property type="molecule type" value="Genomic_DNA"/>
</dbReference>
<gene>
    <name evidence="2" type="ORF">CCHL11_06037</name>
</gene>
<dbReference type="GO" id="GO:0045944">
    <property type="term" value="P:positive regulation of transcription by RNA polymerase II"/>
    <property type="evidence" value="ECO:0007669"/>
    <property type="project" value="TreeGrafter"/>
</dbReference>
<reference evidence="2 3" key="1">
    <citation type="submission" date="2016-11" db="EMBL/GenBank/DDBJ databases">
        <title>Draft Genome Assembly of Colletotrichum chlorophyti a pathogen of herbaceous plants.</title>
        <authorList>
            <person name="Gan P."/>
            <person name="Narusaka M."/>
            <person name="Tsushima A."/>
            <person name="Narusaka Y."/>
            <person name="Takano Y."/>
            <person name="Shirasu K."/>
        </authorList>
    </citation>
    <scope>NUCLEOTIDE SEQUENCE [LARGE SCALE GENOMIC DNA]</scope>
    <source>
        <strain evidence="2 3">NTL11</strain>
    </source>
</reference>
<name>A0A1Q8RWH7_9PEZI</name>
<dbReference type="OrthoDB" id="4525710at2759"/>
<dbReference type="PANTHER" id="PTHR37534:SF2">
    <property type="entry name" value="N-ACETYLTRANSFERASE DOMAIN-CONTAINING PROTEIN"/>
    <property type="match status" value="1"/>
</dbReference>
<dbReference type="Proteomes" id="UP000186583">
    <property type="component" value="Unassembled WGS sequence"/>
</dbReference>
<accession>A0A1Q8RWH7</accession>
<evidence type="ECO:0000256" key="1">
    <source>
        <dbReference type="ARBA" id="ARBA00023242"/>
    </source>
</evidence>
<keyword evidence="1" id="KW-0539">Nucleus</keyword>
<protein>
    <recommendedName>
        <fullName evidence="4">Arca-like protein</fullName>
    </recommendedName>
</protein>
<dbReference type="GO" id="GO:0000976">
    <property type="term" value="F:transcription cis-regulatory region binding"/>
    <property type="evidence" value="ECO:0007669"/>
    <property type="project" value="TreeGrafter"/>
</dbReference>
<proteinExistence type="predicted"/>
<dbReference type="STRING" id="708187.A0A1Q8RWH7"/>
<dbReference type="AlphaFoldDB" id="A0A1Q8RWH7"/>
<keyword evidence="3" id="KW-1185">Reference proteome</keyword>
<evidence type="ECO:0000313" key="3">
    <source>
        <dbReference type="Proteomes" id="UP000186583"/>
    </source>
</evidence>
<dbReference type="GO" id="GO:0005634">
    <property type="term" value="C:nucleus"/>
    <property type="evidence" value="ECO:0007669"/>
    <property type="project" value="TreeGrafter"/>
</dbReference>
<dbReference type="PANTHER" id="PTHR37534">
    <property type="entry name" value="TRANSCRIPTIONAL ACTIVATOR PROTEIN UGA3"/>
    <property type="match status" value="1"/>
</dbReference>
<sequence length="324" mass="36826">MMDVDPVVADRYHQKCLRSLIPALSSSTAVIDDNLLAAVVILRYTEEVDIGSLALESHLMGTRILLAAQENPAEFSNLRISSFWLALRQEIYMAFVQTRPVHPNFFPNIRKIIERGNTDDSAADCAYANKVIGICAMCLSYCYGQENPHGRSYPQLKEDLDTWWKEKPWYFEAVWTSHEPAFLPESQYITDAAVTGLQNYYLSRMLLMAHNPKVPRLGNAYRMMEEDLKFTVRTICGLAVANERTVPAYVNACIAISMAGGRFTDRKEQEELYNILVKTDRRLGWPTHYAQVQLREAWGWEVSPSPPNMSIADMFLRAQAAEAS</sequence>
<evidence type="ECO:0000313" key="2">
    <source>
        <dbReference type="EMBL" id="OLN88997.1"/>
    </source>
</evidence>
<dbReference type="GO" id="GO:0003700">
    <property type="term" value="F:DNA-binding transcription factor activity"/>
    <property type="evidence" value="ECO:0007669"/>
    <property type="project" value="TreeGrafter"/>
</dbReference>